<accession>A0A7W8IS02</accession>
<gene>
    <name evidence="1" type="ORF">HNQ34_001954</name>
</gene>
<organism evidence="1 2">
    <name type="scientific">Anoxybacteroides tepidamans</name>
    <dbReference type="NCBI Taxonomy" id="265948"/>
    <lineage>
        <taxon>Bacteria</taxon>
        <taxon>Bacillati</taxon>
        <taxon>Bacillota</taxon>
        <taxon>Bacilli</taxon>
        <taxon>Bacillales</taxon>
        <taxon>Anoxybacillaceae</taxon>
        <taxon>Anoxybacteroides</taxon>
    </lineage>
</organism>
<reference evidence="1 2" key="1">
    <citation type="submission" date="2020-08" db="EMBL/GenBank/DDBJ databases">
        <title>Genomic Encyclopedia of Type Strains, Phase IV (KMG-IV): sequencing the most valuable type-strain genomes for metagenomic binning, comparative biology and taxonomic classification.</title>
        <authorList>
            <person name="Goeker M."/>
        </authorList>
    </citation>
    <scope>NUCLEOTIDE SEQUENCE [LARGE SCALE GENOMIC DNA]</scope>
    <source>
        <strain evidence="1 2">DSM 16325</strain>
    </source>
</reference>
<evidence type="ECO:0000313" key="1">
    <source>
        <dbReference type="EMBL" id="MBB5324856.1"/>
    </source>
</evidence>
<name>A0A7W8IS02_9BACL</name>
<proteinExistence type="predicted"/>
<sequence>MFTDTAFVNHQTHDQMIAGAKAKGFHDLAEDLEREIIHIAGARSYVCEQRFFGFIWLIEAVKQ</sequence>
<dbReference type="EMBL" id="JACHEP010000009">
    <property type="protein sequence ID" value="MBB5324856.1"/>
    <property type="molecule type" value="Genomic_DNA"/>
</dbReference>
<comment type="caution">
    <text evidence="1">The sequence shown here is derived from an EMBL/GenBank/DDBJ whole genome shotgun (WGS) entry which is preliminary data.</text>
</comment>
<dbReference type="Proteomes" id="UP000520011">
    <property type="component" value="Unassembled WGS sequence"/>
</dbReference>
<dbReference type="AlphaFoldDB" id="A0A7W8IS02"/>
<evidence type="ECO:0000313" key="2">
    <source>
        <dbReference type="Proteomes" id="UP000520011"/>
    </source>
</evidence>
<keyword evidence="2" id="KW-1185">Reference proteome</keyword>
<protein>
    <submittedName>
        <fullName evidence="1">Uncharacterized protein</fullName>
    </submittedName>
</protein>